<name>A0A918FL63_9ACTN</name>
<proteinExistence type="predicted"/>
<protein>
    <submittedName>
        <fullName evidence="1">Uncharacterized protein</fullName>
    </submittedName>
</protein>
<dbReference type="EMBL" id="BMSX01000025">
    <property type="protein sequence ID" value="GGR49843.1"/>
    <property type="molecule type" value="Genomic_DNA"/>
</dbReference>
<reference evidence="1" key="2">
    <citation type="submission" date="2020-09" db="EMBL/GenBank/DDBJ databases">
        <authorList>
            <person name="Sun Q."/>
            <person name="Ohkuma M."/>
        </authorList>
    </citation>
    <scope>NUCLEOTIDE SEQUENCE</scope>
    <source>
        <strain evidence="1">JCM 4346</strain>
    </source>
</reference>
<dbReference type="Proteomes" id="UP000658320">
    <property type="component" value="Unassembled WGS sequence"/>
</dbReference>
<keyword evidence="2" id="KW-1185">Reference proteome</keyword>
<comment type="caution">
    <text evidence="1">The sequence shown here is derived from an EMBL/GenBank/DDBJ whole genome shotgun (WGS) entry which is preliminary data.</text>
</comment>
<organism evidence="1 2">
    <name type="scientific">Streptomyces aurantiogriseus</name>
    <dbReference type="NCBI Taxonomy" id="66870"/>
    <lineage>
        <taxon>Bacteria</taxon>
        <taxon>Bacillati</taxon>
        <taxon>Actinomycetota</taxon>
        <taxon>Actinomycetes</taxon>
        <taxon>Kitasatosporales</taxon>
        <taxon>Streptomycetaceae</taxon>
        <taxon>Streptomyces</taxon>
    </lineage>
</organism>
<reference evidence="1" key="1">
    <citation type="journal article" date="2014" name="Int. J. Syst. Evol. Microbiol.">
        <title>Complete genome sequence of Corynebacterium casei LMG S-19264T (=DSM 44701T), isolated from a smear-ripened cheese.</title>
        <authorList>
            <consortium name="US DOE Joint Genome Institute (JGI-PGF)"/>
            <person name="Walter F."/>
            <person name="Albersmeier A."/>
            <person name="Kalinowski J."/>
            <person name="Ruckert C."/>
        </authorList>
    </citation>
    <scope>NUCLEOTIDE SEQUENCE</scope>
    <source>
        <strain evidence="1">JCM 4346</strain>
    </source>
</reference>
<accession>A0A918FL63</accession>
<gene>
    <name evidence="1" type="ORF">GCM10010251_78610</name>
</gene>
<evidence type="ECO:0000313" key="1">
    <source>
        <dbReference type="EMBL" id="GGR49843.1"/>
    </source>
</evidence>
<dbReference type="AlphaFoldDB" id="A0A918FL63"/>
<sequence length="71" mass="7612">MVVWAVTAAVGGGLTLWLQDSAEPPETRGRYETEESPAPLLGVEVGDYACPPEEPGLQVQCVYATAYTTNR</sequence>
<evidence type="ECO:0000313" key="2">
    <source>
        <dbReference type="Proteomes" id="UP000658320"/>
    </source>
</evidence>